<evidence type="ECO:0000313" key="2">
    <source>
        <dbReference type="EMBL" id="MPY55531.1"/>
    </source>
</evidence>
<protein>
    <submittedName>
        <fullName evidence="2">AAA family ATPase</fullName>
    </submittedName>
</protein>
<evidence type="ECO:0000256" key="1">
    <source>
        <dbReference type="SAM" id="MobiDB-lite"/>
    </source>
</evidence>
<feature type="non-terminal residue" evidence="2">
    <location>
        <position position="222"/>
    </location>
</feature>
<dbReference type="InterPro" id="IPR027417">
    <property type="entry name" value="P-loop_NTPase"/>
</dbReference>
<dbReference type="EMBL" id="VMNX01000479">
    <property type="protein sequence ID" value="MPY55531.1"/>
    <property type="molecule type" value="Genomic_DNA"/>
</dbReference>
<dbReference type="AlphaFoldDB" id="A0A5N8X7U6"/>
<organism evidence="2 3">
    <name type="scientific">Streptomyces acidicola</name>
    <dbReference type="NCBI Taxonomy" id="2596892"/>
    <lineage>
        <taxon>Bacteria</taxon>
        <taxon>Bacillati</taxon>
        <taxon>Actinomycetota</taxon>
        <taxon>Actinomycetes</taxon>
        <taxon>Kitasatosporales</taxon>
        <taxon>Streptomycetaceae</taxon>
        <taxon>Streptomyces</taxon>
    </lineage>
</organism>
<proteinExistence type="predicted"/>
<feature type="region of interest" description="Disordered" evidence="1">
    <location>
        <begin position="44"/>
        <end position="98"/>
    </location>
</feature>
<evidence type="ECO:0000313" key="3">
    <source>
        <dbReference type="Proteomes" id="UP000373149"/>
    </source>
</evidence>
<accession>A0A5N8X7U6</accession>
<name>A0A5N8X7U6_9ACTN</name>
<sequence>MSTWSLNACDERFVGWWQHPAVAQAAPGDRRPGPLGVRALPPAHQPHVAQAAPARPAGPPHPGEAVRRRSAVPAGCARRVQSEGWRPERETGSRPATKDQVVSMATVILVAGPPCAGKSHHVEQHRAPGDVVLDQDAMGARAFNRAVAELERARPARRTWVIRCCGGATARARFAARIRADRTVLLRPPDDVLMARAMQRAQPHRHVRAVWYWLDQETRDPM</sequence>
<feature type="compositionally biased region" description="Low complexity" evidence="1">
    <location>
        <begin position="44"/>
        <end position="55"/>
    </location>
</feature>
<dbReference type="Proteomes" id="UP000373149">
    <property type="component" value="Unassembled WGS sequence"/>
</dbReference>
<reference evidence="2 3" key="1">
    <citation type="submission" date="2019-09" db="EMBL/GenBank/DDBJ databases">
        <authorList>
            <person name="Duangmal K."/>
            <person name="Teo W.F.A."/>
            <person name="Lipun K."/>
        </authorList>
    </citation>
    <scope>NUCLEOTIDE SEQUENCE [LARGE SCALE GENOMIC DNA]</scope>
    <source>
        <strain evidence="2 3">K1PN6</strain>
    </source>
</reference>
<gene>
    <name evidence="2" type="ORF">FPZ41_46170</name>
</gene>
<dbReference type="SUPFAM" id="SSF52540">
    <property type="entry name" value="P-loop containing nucleoside triphosphate hydrolases"/>
    <property type="match status" value="1"/>
</dbReference>
<comment type="caution">
    <text evidence="2">The sequence shown here is derived from an EMBL/GenBank/DDBJ whole genome shotgun (WGS) entry which is preliminary data.</text>
</comment>
<keyword evidence="3" id="KW-1185">Reference proteome</keyword>
<dbReference type="Pfam" id="PF13671">
    <property type="entry name" value="AAA_33"/>
    <property type="match status" value="1"/>
</dbReference>
<dbReference type="Gene3D" id="3.40.50.300">
    <property type="entry name" value="P-loop containing nucleotide triphosphate hydrolases"/>
    <property type="match status" value="1"/>
</dbReference>